<feature type="transmembrane region" description="Helical" evidence="1">
    <location>
        <begin position="6"/>
        <end position="27"/>
    </location>
</feature>
<keyword evidence="1" id="KW-1133">Transmembrane helix</keyword>
<organism evidence="2 3">
    <name type="scientific">Planococcus shenhongbingii</name>
    <dbReference type="NCBI Taxonomy" id="3058398"/>
    <lineage>
        <taxon>Bacteria</taxon>
        <taxon>Bacillati</taxon>
        <taxon>Bacillota</taxon>
        <taxon>Bacilli</taxon>
        <taxon>Bacillales</taxon>
        <taxon>Caryophanaceae</taxon>
        <taxon>Planococcus</taxon>
    </lineage>
</organism>
<name>A0ABT8NG90_9BACL</name>
<evidence type="ECO:0000313" key="2">
    <source>
        <dbReference type="EMBL" id="MDN7246909.1"/>
    </source>
</evidence>
<evidence type="ECO:0000256" key="1">
    <source>
        <dbReference type="SAM" id="Phobius"/>
    </source>
</evidence>
<sequence>MNPAETIFFGLIGIGVMAAIVFIWLILRKRKRWALLLTSILVLGFVGYYLYFPVLKINEHEERYGILVDHLSKHYPENEFDIVPERYEQGYSVGSFEVNKIESPLFGVTLYVDQSGEVSQPSTWTKQEYPAQQDLWKELEFSYGEEYSLEKDLPVITKQDEWIDGELTAFALAIDESPAIAVYEYFPQGYGLLGIEQGKKGGFASIEWEGHVFVHIDENFKGETVVIHLENGKEFSVNAAEHKKWLFVEKIR</sequence>
<feature type="transmembrane region" description="Helical" evidence="1">
    <location>
        <begin position="34"/>
        <end position="52"/>
    </location>
</feature>
<proteinExistence type="predicted"/>
<keyword evidence="1" id="KW-0812">Transmembrane</keyword>
<keyword evidence="1" id="KW-0472">Membrane</keyword>
<dbReference type="EMBL" id="JAUJWU010000005">
    <property type="protein sequence ID" value="MDN7246909.1"/>
    <property type="molecule type" value="Genomic_DNA"/>
</dbReference>
<comment type="caution">
    <text evidence="2">The sequence shown here is derived from an EMBL/GenBank/DDBJ whole genome shotgun (WGS) entry which is preliminary data.</text>
</comment>
<dbReference type="Proteomes" id="UP001172142">
    <property type="component" value="Unassembled WGS sequence"/>
</dbReference>
<dbReference type="RefSeq" id="WP_301857261.1">
    <property type="nucleotide sequence ID" value="NZ_JAUJWU010000005.1"/>
</dbReference>
<keyword evidence="3" id="KW-1185">Reference proteome</keyword>
<evidence type="ECO:0000313" key="3">
    <source>
        <dbReference type="Proteomes" id="UP001172142"/>
    </source>
</evidence>
<reference evidence="2 3" key="1">
    <citation type="submission" date="2023-07" db="EMBL/GenBank/DDBJ databases">
        <title>Novel species in genus Planococcus.</title>
        <authorList>
            <person name="Ning S."/>
        </authorList>
    </citation>
    <scope>NUCLEOTIDE SEQUENCE [LARGE SCALE GENOMIC DNA]</scope>
    <source>
        <strain evidence="2 3">N017</strain>
    </source>
</reference>
<accession>A0ABT8NG90</accession>
<gene>
    <name evidence="2" type="ORF">QWY13_15620</name>
</gene>
<protein>
    <submittedName>
        <fullName evidence="2">Uncharacterized protein</fullName>
    </submittedName>
</protein>